<keyword evidence="3" id="KW-1185">Reference proteome</keyword>
<feature type="signal peptide" evidence="1">
    <location>
        <begin position="1"/>
        <end position="32"/>
    </location>
</feature>
<proteinExistence type="predicted"/>
<gene>
    <name evidence="2" type="ORF">WMW72_20905</name>
</gene>
<organism evidence="2 3">
    <name type="scientific">Paenibacillus filicis</name>
    <dbReference type="NCBI Taxonomy" id="669464"/>
    <lineage>
        <taxon>Bacteria</taxon>
        <taxon>Bacillati</taxon>
        <taxon>Bacillota</taxon>
        <taxon>Bacilli</taxon>
        <taxon>Bacillales</taxon>
        <taxon>Paenibacillaceae</taxon>
        <taxon>Paenibacillus</taxon>
    </lineage>
</organism>
<reference evidence="2 3" key="1">
    <citation type="submission" date="2024-04" db="EMBL/GenBank/DDBJ databases">
        <title>draft genome sequnece of Paenibacillus filicis.</title>
        <authorList>
            <person name="Kim D.-U."/>
        </authorList>
    </citation>
    <scope>NUCLEOTIDE SEQUENCE [LARGE SCALE GENOMIC DNA]</scope>
    <source>
        <strain evidence="2 3">KACC14197</strain>
    </source>
</reference>
<accession>A0ABU9DNC2</accession>
<protein>
    <submittedName>
        <fullName evidence="2">Uncharacterized protein</fullName>
    </submittedName>
</protein>
<dbReference type="Proteomes" id="UP001469365">
    <property type="component" value="Unassembled WGS sequence"/>
</dbReference>
<evidence type="ECO:0000313" key="2">
    <source>
        <dbReference type="EMBL" id="MEK8130370.1"/>
    </source>
</evidence>
<comment type="caution">
    <text evidence="2">The sequence shown here is derived from an EMBL/GenBank/DDBJ whole genome shotgun (WGS) entry which is preliminary data.</text>
</comment>
<dbReference type="RefSeq" id="WP_341417503.1">
    <property type="nucleotide sequence ID" value="NZ_JBBPCC010000014.1"/>
</dbReference>
<evidence type="ECO:0000256" key="1">
    <source>
        <dbReference type="SAM" id="SignalP"/>
    </source>
</evidence>
<name>A0ABU9DNC2_9BACL</name>
<feature type="chain" id="PRO_5047378092" evidence="1">
    <location>
        <begin position="33"/>
        <end position="577"/>
    </location>
</feature>
<evidence type="ECO:0000313" key="3">
    <source>
        <dbReference type="Proteomes" id="UP001469365"/>
    </source>
</evidence>
<sequence>MQIWKKTLASAVIVALAASTPSVLTVIPAAHAAVLDAQVPNVLSGALQVKVKSISTEKITGGTRLAAVVTMYNVWESTARVPDYELRARTASGTEYVLRPSADQPVSIAPMSSVELRYMIVVDRQDAPAPTDLVWVDVNKDVYPKQETKLLELPVASLVWSGAASSAGQLSQIEWGKSFTIPGLDSSLSYQPVSLTKQFKDGAAAQVLQLLVTNGGASAEAIPAVEFDGQAAGQLYAGELLDANAGALEPQERRYVYFAIPYDLTQPLDNLTVMTKESYRVPGKTDASATVNYTVGKLRLAVPSQDGSAASVPLTEGLHRALKLDPLAKSAYSELGASVEDFRLYENKGQGYQSGVVKLKLSNGTDKPLPVPAWAFDLIGPDGNSYTGSRVSGNLTEVLPGTANVVDYAFVVPLAAKPGNHFTLQLNDAKTAAPYKAPIAQVSLEAGYPYQLGKSTEFYPYKLDIKSHFISLSTSGSPTGGFMYQFKLKWDVELSSTEAVIADDSASKLQLELLGSDDRKLGTQTLNLVGDNKMLNGEQSIYFRDPIDQLENRLKINVYEVFETPHGQARMLIAHLE</sequence>
<dbReference type="EMBL" id="JBBPCC010000014">
    <property type="protein sequence ID" value="MEK8130370.1"/>
    <property type="molecule type" value="Genomic_DNA"/>
</dbReference>
<keyword evidence="1" id="KW-0732">Signal</keyword>